<evidence type="ECO:0000313" key="3">
    <source>
        <dbReference type="Proteomes" id="UP000000267"/>
    </source>
</evidence>
<dbReference type="FunCoup" id="A7TJY0">
    <property type="interactions" value="130"/>
</dbReference>
<organism evidence="3">
    <name type="scientific">Vanderwaltozyma polyspora (strain ATCC 22028 / DSM 70294 / BCRC 21397 / CBS 2163 / NBRC 10782 / NRRL Y-8283 / UCD 57-17)</name>
    <name type="common">Kluyveromyces polysporus</name>
    <dbReference type="NCBI Taxonomy" id="436907"/>
    <lineage>
        <taxon>Eukaryota</taxon>
        <taxon>Fungi</taxon>
        <taxon>Dikarya</taxon>
        <taxon>Ascomycota</taxon>
        <taxon>Saccharomycotina</taxon>
        <taxon>Saccharomycetes</taxon>
        <taxon>Saccharomycetales</taxon>
        <taxon>Saccharomycetaceae</taxon>
        <taxon>Vanderwaltozyma</taxon>
    </lineage>
</organism>
<feature type="compositionally biased region" description="Low complexity" evidence="1">
    <location>
        <begin position="463"/>
        <end position="476"/>
    </location>
</feature>
<keyword evidence="3" id="KW-1185">Reference proteome</keyword>
<dbReference type="Proteomes" id="UP000000267">
    <property type="component" value="Unassembled WGS sequence"/>
</dbReference>
<dbReference type="PhylomeDB" id="A7TJY0"/>
<name>A7TJY0_VANPO</name>
<sequence length="860" mass="98372">MVADVSKLAQSICGVDIDNERCGIKLEIDFNRLTFDSALAKEYMKLLDAVVAEDVVINNLLLVQLIIQLGNICCNMKLIDDEYWYVIFDVKYSSSMKVSADCCTLKYLLSNGLNFSPDDNNNWKFLEVLLKIMNGVQRTKSIITNLIKKEFPFKLGILLDNITDFQQANYIIEILSFCFPRKSIDKPGVVLPPQPWEDTIKCELFFNRNTYPFKGKHGDQQVLKFVWELFAKLLIDIQHVSNVSYGLESDNRKAPARSLVSSEKGNNFFIQCYSDKMYLWIGEGQFLEIKRNNIEITNDLKGRLKLKIIDGKCKNTIRSPNKTWLSTIKKVSWFIIDFSTQTAGVQYFKKITNKPKISEVQQFLTLSHIEEEEEENISQEGQHEISSREATVHLGKQNNVNSESLSVLLSQSFSPLTQVSGQKTQFENSMLATPDKSDLKSDNDIWDLNISSDGKEKKKKGNTSKITTSKSKIKPPSIQNVLEEEESPIVQVQQNKLRRTLSKAKQELIEVRDDSLHSNPNQLDAAGNNLRTDSILITGSNIIKDKRDKKVNKKLTQLLIKSGSDKDKKSKYFQKKSVGKQDLKVLDTIFAKPVSKKLRSQQKLKNIINVGKKTEITLMYNKLDNKDTKEVERCDDTNKKNDIRTPNKIATENDTSGNMKRKFYEQESTEDTIGTAAPISKRVRKPQENREKLEPLQQKAKRSLSNKINKSIEPIPSGQEQSLDEKDKSEKVGHQNNQEKSIRVDISDSTTIVAPVSMQNSASFGIDNLFTIKLQEQITQSISKFSEELRNKIIIINSELNNKIMKELSEKYQKVFHDLQVSFKNDTEEMFEFVGEIKNMLNLPEEELVQVIRNRKFGSN</sequence>
<feature type="compositionally biased region" description="Basic and acidic residues" evidence="1">
    <location>
        <begin position="723"/>
        <end position="733"/>
    </location>
</feature>
<dbReference type="GeneID" id="5545662"/>
<protein>
    <submittedName>
        <fullName evidence="2">Uncharacterized protein</fullName>
    </submittedName>
</protein>
<dbReference type="KEGG" id="vpo:Kpol_1037p39"/>
<accession>A7TJY0</accession>
<dbReference type="HOGENOM" id="CLU_334647_0_0_1"/>
<feature type="region of interest" description="Disordered" evidence="1">
    <location>
        <begin position="450"/>
        <end position="476"/>
    </location>
</feature>
<feature type="compositionally biased region" description="Basic and acidic residues" evidence="1">
    <location>
        <begin position="631"/>
        <end position="645"/>
    </location>
</feature>
<dbReference type="Pfam" id="PF07964">
    <property type="entry name" value="Red1"/>
    <property type="match status" value="1"/>
</dbReference>
<proteinExistence type="predicted"/>
<reference evidence="2 3" key="1">
    <citation type="journal article" date="2007" name="Proc. Natl. Acad. Sci. U.S.A.">
        <title>Independent sorting-out of thousands of duplicated gene pairs in two yeast species descended from a whole-genome duplication.</title>
        <authorList>
            <person name="Scannell D.R."/>
            <person name="Frank A.C."/>
            <person name="Conant G.C."/>
            <person name="Byrne K.P."/>
            <person name="Woolfit M."/>
            <person name="Wolfe K.H."/>
        </authorList>
    </citation>
    <scope>NUCLEOTIDE SEQUENCE [LARGE SCALE GENOMIC DNA]</scope>
    <source>
        <strain evidence="3">ATCC 22028 / DSM 70294 / BCRC 21397 / CBS 2163 / NBRC 10782 / NRRL Y-8283 / UCD 57-17</strain>
    </source>
</reference>
<dbReference type="eggNOG" id="ENOG502QVW0">
    <property type="taxonomic scope" value="Eukaryota"/>
</dbReference>
<dbReference type="AlphaFoldDB" id="A7TJY0"/>
<dbReference type="InterPro" id="IPR012491">
    <property type="entry name" value="Red1/Rec10"/>
</dbReference>
<dbReference type="STRING" id="436907.A7TJY0"/>
<dbReference type="RefSeq" id="XP_001645300.1">
    <property type="nucleotide sequence ID" value="XM_001645250.1"/>
</dbReference>
<dbReference type="InParanoid" id="A7TJY0"/>
<dbReference type="EMBL" id="DS480404">
    <property type="protein sequence ID" value="EDO17442.1"/>
    <property type="molecule type" value="Genomic_DNA"/>
</dbReference>
<dbReference type="OMA" id="HECVRTT"/>
<gene>
    <name evidence="2" type="ORF">Kpol_1037p39</name>
</gene>
<feature type="compositionally biased region" description="Basic and acidic residues" evidence="1">
    <location>
        <begin position="685"/>
        <end position="694"/>
    </location>
</feature>
<evidence type="ECO:0000256" key="1">
    <source>
        <dbReference type="SAM" id="MobiDB-lite"/>
    </source>
</evidence>
<dbReference type="OrthoDB" id="3980800at2759"/>
<dbReference type="GO" id="GO:0007131">
    <property type="term" value="P:reciprocal meiotic recombination"/>
    <property type="evidence" value="ECO:0007669"/>
    <property type="project" value="InterPro"/>
</dbReference>
<feature type="region of interest" description="Disordered" evidence="1">
    <location>
        <begin position="631"/>
        <end position="742"/>
    </location>
</feature>
<feature type="compositionally biased region" description="Polar residues" evidence="1">
    <location>
        <begin position="648"/>
        <end position="658"/>
    </location>
</feature>
<evidence type="ECO:0000313" key="2">
    <source>
        <dbReference type="EMBL" id="EDO17442.1"/>
    </source>
</evidence>